<comment type="caution">
    <text evidence="9">The sequence shown here is derived from an EMBL/GenBank/DDBJ whole genome shotgun (WGS) entry which is preliminary data.</text>
</comment>
<dbReference type="NCBIfam" id="TIGR01788">
    <property type="entry name" value="Glu-decarb-GAD"/>
    <property type="match status" value="1"/>
</dbReference>
<dbReference type="InterPro" id="IPR010107">
    <property type="entry name" value="Glutamate_decarboxylase"/>
</dbReference>
<evidence type="ECO:0000256" key="2">
    <source>
        <dbReference type="ARBA" id="ARBA00009533"/>
    </source>
</evidence>
<comment type="similarity">
    <text evidence="2 7">Belongs to the group II decarboxylase family.</text>
</comment>
<dbReference type="InterPro" id="IPR015421">
    <property type="entry name" value="PyrdxlP-dep_Trfase_major"/>
</dbReference>
<keyword evidence="8" id="KW-0210">Decarboxylase</keyword>
<evidence type="ECO:0000313" key="10">
    <source>
        <dbReference type="Proteomes" id="UP001176883"/>
    </source>
</evidence>
<comment type="catalytic activity">
    <reaction evidence="6 8">
        <text>L-glutamate + H(+) = 4-aminobutanoate + CO2</text>
        <dbReference type="Rhea" id="RHEA:17785"/>
        <dbReference type="ChEBI" id="CHEBI:15378"/>
        <dbReference type="ChEBI" id="CHEBI:16526"/>
        <dbReference type="ChEBI" id="CHEBI:29985"/>
        <dbReference type="ChEBI" id="CHEBI:59888"/>
        <dbReference type="EC" id="4.1.1.15"/>
    </reaction>
</comment>
<dbReference type="PANTHER" id="PTHR43321">
    <property type="entry name" value="GLUTAMATE DECARBOXYLASE"/>
    <property type="match status" value="1"/>
</dbReference>
<dbReference type="RefSeq" id="WP_303278191.1">
    <property type="nucleotide sequence ID" value="NZ_JAUOEK010000120.1"/>
</dbReference>
<dbReference type="Gene3D" id="3.90.1150.160">
    <property type="match status" value="1"/>
</dbReference>
<evidence type="ECO:0000256" key="6">
    <source>
        <dbReference type="ARBA" id="ARBA00048868"/>
    </source>
</evidence>
<sequence>MSEIFKNVFSKTPDNDLLQHGFSAYGALKIIYKELEADGLTSHDLGSYTTIEMLPEADFLIHQSMGVNMVNQHEYHKATGIHENMVKTIARFLHAPNIDQVFGSSTTGSSESIFLAILAAKWEWKKKNNQGKPNIVFCSNAHLCWYKFSRYLDVEIREVPLEVYNEYPLEHVLKNIDHNTISVVAILGSTSLGTCDPINILNERLEKINKDNNWDVGIHIDAAIGGFVVPFLDASDYGMWDFECSLVRSINLSGHKFGLVYPGLGWLLFRDKRYFHSELNIKSSYLCGVSDSFTVNFSRSFSLVLAQYFNFLHYGFGGYRKIIEQCMANTKFLTQLLTRHGVFEVLSDGKIPVVVFKFKEPIQVDINKFTQLLREKKWMLPYYKLSGKMDITVMRIVVRNDMKEFFLVQLVNDLFECYATLVIDGKPIS</sequence>
<evidence type="ECO:0000256" key="7">
    <source>
        <dbReference type="RuleBase" id="RU000382"/>
    </source>
</evidence>
<dbReference type="EMBL" id="JAUOEK010000120">
    <property type="protein sequence ID" value="MDO5970503.1"/>
    <property type="molecule type" value="Genomic_DNA"/>
</dbReference>
<protein>
    <recommendedName>
        <fullName evidence="3 8">Glutamate decarboxylase</fullName>
        <ecNumber evidence="3 8">4.1.1.15</ecNumber>
    </recommendedName>
</protein>
<dbReference type="Pfam" id="PF00282">
    <property type="entry name" value="Pyridoxal_deC"/>
    <property type="match status" value="1"/>
</dbReference>
<keyword evidence="10" id="KW-1185">Reference proteome</keyword>
<dbReference type="InterPro" id="IPR015424">
    <property type="entry name" value="PyrdxlP-dep_Trfase"/>
</dbReference>
<evidence type="ECO:0000256" key="5">
    <source>
        <dbReference type="ARBA" id="ARBA00023239"/>
    </source>
</evidence>
<comment type="cofactor">
    <cofactor evidence="1 7">
        <name>pyridoxal 5'-phosphate</name>
        <dbReference type="ChEBI" id="CHEBI:597326"/>
    </cofactor>
</comment>
<evidence type="ECO:0000256" key="1">
    <source>
        <dbReference type="ARBA" id="ARBA00001933"/>
    </source>
</evidence>
<dbReference type="Gene3D" id="3.40.640.10">
    <property type="entry name" value="Type I PLP-dependent aspartate aminotransferase-like (Major domain)"/>
    <property type="match status" value="1"/>
</dbReference>
<gene>
    <name evidence="9" type="ORF">Q4Q35_11865</name>
</gene>
<dbReference type="Proteomes" id="UP001176883">
    <property type="component" value="Unassembled WGS sequence"/>
</dbReference>
<evidence type="ECO:0000256" key="8">
    <source>
        <dbReference type="RuleBase" id="RU361171"/>
    </source>
</evidence>
<keyword evidence="5 7" id="KW-0456">Lyase</keyword>
<evidence type="ECO:0000313" key="9">
    <source>
        <dbReference type="EMBL" id="MDO5970503.1"/>
    </source>
</evidence>
<dbReference type="SUPFAM" id="SSF53383">
    <property type="entry name" value="PLP-dependent transferases"/>
    <property type="match status" value="1"/>
</dbReference>
<organism evidence="9 10">
    <name type="scientific">Flavivirga aquimarina</name>
    <dbReference type="NCBI Taxonomy" id="2027862"/>
    <lineage>
        <taxon>Bacteria</taxon>
        <taxon>Pseudomonadati</taxon>
        <taxon>Bacteroidota</taxon>
        <taxon>Flavobacteriia</taxon>
        <taxon>Flavobacteriales</taxon>
        <taxon>Flavobacteriaceae</taxon>
        <taxon>Flavivirga</taxon>
    </lineage>
</organism>
<dbReference type="GO" id="GO:0004351">
    <property type="term" value="F:glutamate decarboxylase activity"/>
    <property type="evidence" value="ECO:0007669"/>
    <property type="project" value="UniProtKB-EC"/>
</dbReference>
<evidence type="ECO:0000256" key="4">
    <source>
        <dbReference type="ARBA" id="ARBA00022898"/>
    </source>
</evidence>
<proteinExistence type="inferred from homology"/>
<name>A0ABT8WBJ0_9FLAO</name>
<accession>A0ABT8WBJ0</accession>
<keyword evidence="4 7" id="KW-0663">Pyridoxal phosphate</keyword>
<evidence type="ECO:0000256" key="3">
    <source>
        <dbReference type="ARBA" id="ARBA00012421"/>
    </source>
</evidence>
<dbReference type="InterPro" id="IPR002129">
    <property type="entry name" value="PyrdxlP-dep_de-COase"/>
</dbReference>
<dbReference type="PANTHER" id="PTHR43321:SF3">
    <property type="entry name" value="GLUTAMATE DECARBOXYLASE"/>
    <property type="match status" value="1"/>
</dbReference>
<dbReference type="EC" id="4.1.1.15" evidence="3 8"/>
<reference evidence="9" key="1">
    <citation type="submission" date="2023-07" db="EMBL/GenBank/DDBJ databases">
        <title>Two novel species in the genus Flavivirga.</title>
        <authorList>
            <person name="Kwon K."/>
        </authorList>
    </citation>
    <scope>NUCLEOTIDE SEQUENCE</scope>
    <source>
        <strain evidence="9">KCTC 52353</strain>
    </source>
</reference>